<dbReference type="Proteomes" id="UP000230750">
    <property type="component" value="Unassembled WGS sequence"/>
</dbReference>
<sequence length="366" mass="40999">MHFWVPSYRYGLLDRLHSGEKVVVAEGYLFNFERRGYLQAGPFVPTVVLDHPELVRQLHEEFVRAGSDVVQALTYYTHREKMALVDREIDLERINRDALRIAKGVAEKSNTLLAGNICNTSLHDFEDPAVREKVKHMFKEQIELAVEEGVDYIIAETFTTLAEAMLAVEAIKGYGKGIPSVVTITAHLHDDEQKRKLTVDNVEITEAIKKLESAGADVVGLNCANGPDTILSYMELIKNSGVKVPLACVPVPYRTTPKEPTFMLLTDPVTGEFVFPTNLDCALCTRDDIYKFGRRCDELGISYIGLCCGNAAAYTRTLCESIGRKPPASKYSPRMEVHCLFGKDERVFKNHSKQSLENIVARKGKI</sequence>
<reference evidence="7 8" key="1">
    <citation type="journal article" date="2017" name="PLoS Biol.">
        <title>The sea cucumber genome provides insights into morphological evolution and visceral regeneration.</title>
        <authorList>
            <person name="Zhang X."/>
            <person name="Sun L."/>
            <person name="Yuan J."/>
            <person name="Sun Y."/>
            <person name="Gao Y."/>
            <person name="Zhang L."/>
            <person name="Li S."/>
            <person name="Dai H."/>
            <person name="Hamel J.F."/>
            <person name="Liu C."/>
            <person name="Yu Y."/>
            <person name="Liu S."/>
            <person name="Lin W."/>
            <person name="Guo K."/>
            <person name="Jin S."/>
            <person name="Xu P."/>
            <person name="Storey K.B."/>
            <person name="Huan P."/>
            <person name="Zhang T."/>
            <person name="Zhou Y."/>
            <person name="Zhang J."/>
            <person name="Lin C."/>
            <person name="Li X."/>
            <person name="Xing L."/>
            <person name="Huo D."/>
            <person name="Sun M."/>
            <person name="Wang L."/>
            <person name="Mercier A."/>
            <person name="Li F."/>
            <person name="Yang H."/>
            <person name="Xiang J."/>
        </authorList>
    </citation>
    <scope>NUCLEOTIDE SEQUENCE [LARGE SCALE GENOMIC DNA]</scope>
    <source>
        <strain evidence="7">Shaxun</strain>
        <tissue evidence="7">Muscle</tissue>
    </source>
</reference>
<comment type="caution">
    <text evidence="7">The sequence shown here is derived from an EMBL/GenBank/DDBJ whole genome shotgun (WGS) entry which is preliminary data.</text>
</comment>
<name>A0A2G8JB50_STIJA</name>
<evidence type="ECO:0000259" key="6">
    <source>
        <dbReference type="PROSITE" id="PS50970"/>
    </source>
</evidence>
<dbReference type="InterPro" id="IPR003726">
    <property type="entry name" value="HCY_dom"/>
</dbReference>
<gene>
    <name evidence="7" type="ORF">BSL78_30228</name>
</gene>
<dbReference type="EMBL" id="MRZV01002896">
    <property type="protein sequence ID" value="PIK32960.1"/>
    <property type="molecule type" value="Genomic_DNA"/>
</dbReference>
<dbReference type="Gene3D" id="3.20.20.330">
    <property type="entry name" value="Homocysteine-binding-like domain"/>
    <property type="match status" value="1"/>
</dbReference>
<organism evidence="7 8">
    <name type="scientific">Stichopus japonicus</name>
    <name type="common">Sea cucumber</name>
    <dbReference type="NCBI Taxonomy" id="307972"/>
    <lineage>
        <taxon>Eukaryota</taxon>
        <taxon>Metazoa</taxon>
        <taxon>Echinodermata</taxon>
        <taxon>Eleutherozoa</taxon>
        <taxon>Echinozoa</taxon>
        <taxon>Holothuroidea</taxon>
        <taxon>Aspidochirotacea</taxon>
        <taxon>Aspidochirotida</taxon>
        <taxon>Stichopodidae</taxon>
        <taxon>Apostichopus</taxon>
    </lineage>
</organism>
<dbReference type="PROSITE" id="PS50970">
    <property type="entry name" value="HCY"/>
    <property type="match status" value="1"/>
</dbReference>
<dbReference type="STRING" id="307972.A0A2G8JB50"/>
<evidence type="ECO:0000256" key="2">
    <source>
        <dbReference type="ARBA" id="ARBA00022679"/>
    </source>
</evidence>
<comment type="pathway">
    <text evidence="3">Amino-acid biosynthesis; L-methionine biosynthesis via de novo pathway.</text>
</comment>
<dbReference type="SUPFAM" id="SSF82282">
    <property type="entry name" value="Homocysteine S-methyltransferase"/>
    <property type="match status" value="1"/>
</dbReference>
<evidence type="ECO:0000256" key="3">
    <source>
        <dbReference type="ARBA" id="ARBA00034478"/>
    </source>
</evidence>
<dbReference type="InterPro" id="IPR017226">
    <property type="entry name" value="BHMT-like"/>
</dbReference>
<dbReference type="GO" id="GO:0009086">
    <property type="term" value="P:methionine biosynthetic process"/>
    <property type="evidence" value="ECO:0007669"/>
    <property type="project" value="InterPro"/>
</dbReference>
<evidence type="ECO:0000313" key="7">
    <source>
        <dbReference type="EMBL" id="PIK32960.1"/>
    </source>
</evidence>
<evidence type="ECO:0000313" key="8">
    <source>
        <dbReference type="Proteomes" id="UP000230750"/>
    </source>
</evidence>
<feature type="binding site" evidence="4 5">
    <location>
        <position position="308"/>
    </location>
    <ligand>
        <name>Zn(2+)</name>
        <dbReference type="ChEBI" id="CHEBI:29105"/>
    </ligand>
</feature>
<keyword evidence="8" id="KW-1185">Reference proteome</keyword>
<keyword evidence="4 5" id="KW-0479">Metal-binding</keyword>
<dbReference type="UniPathway" id="UPA00051">
    <property type="reaction ID" value="UER00083"/>
</dbReference>
<dbReference type="PANTHER" id="PTHR11103">
    <property type="entry name" value="SLR1189 PROTEIN"/>
    <property type="match status" value="1"/>
</dbReference>
<dbReference type="Pfam" id="PF02574">
    <property type="entry name" value="S-methyl_trans"/>
    <property type="match status" value="1"/>
</dbReference>
<feature type="binding site" evidence="4 5">
    <location>
        <position position="307"/>
    </location>
    <ligand>
        <name>Zn(2+)</name>
        <dbReference type="ChEBI" id="CHEBI:29105"/>
    </ligand>
</feature>
<feature type="domain" description="Hcy-binding" evidence="6">
    <location>
        <begin position="10"/>
        <end position="322"/>
    </location>
</feature>
<dbReference type="GO" id="GO:0008270">
    <property type="term" value="F:zinc ion binding"/>
    <property type="evidence" value="ECO:0007669"/>
    <property type="project" value="InterPro"/>
</dbReference>
<protein>
    <submittedName>
        <fullName evidence="7">Betaine homocysteine S-methyltransferase 1</fullName>
    </submittedName>
</protein>
<dbReference type="OrthoDB" id="261426at2759"/>
<dbReference type="InterPro" id="IPR036589">
    <property type="entry name" value="HCY_dom_sf"/>
</dbReference>
<keyword evidence="4 5" id="KW-0862">Zinc</keyword>
<keyword evidence="2 5" id="KW-0808">Transferase</keyword>
<evidence type="ECO:0000256" key="4">
    <source>
        <dbReference type="PIRSR" id="PIRSR037505-2"/>
    </source>
</evidence>
<dbReference type="PIRSF" id="PIRSF037505">
    <property type="entry name" value="Betaine_HMT"/>
    <property type="match status" value="1"/>
</dbReference>
<comment type="cofactor">
    <cofactor evidence="4">
        <name>Zn(2+)</name>
        <dbReference type="ChEBI" id="CHEBI:29105"/>
    </cofactor>
    <text evidence="4">Binds 1 zinc ion per subunit.</text>
</comment>
<accession>A0A2G8JB50</accession>
<dbReference type="AlphaFoldDB" id="A0A2G8JB50"/>
<dbReference type="GO" id="GO:0032259">
    <property type="term" value="P:methylation"/>
    <property type="evidence" value="ECO:0007669"/>
    <property type="project" value="UniProtKB-KW"/>
</dbReference>
<evidence type="ECO:0000256" key="1">
    <source>
        <dbReference type="ARBA" id="ARBA00022603"/>
    </source>
</evidence>
<evidence type="ECO:0000256" key="5">
    <source>
        <dbReference type="PROSITE-ProRule" id="PRU00333"/>
    </source>
</evidence>
<feature type="binding site" evidence="4 5">
    <location>
        <position position="223"/>
    </location>
    <ligand>
        <name>Zn(2+)</name>
        <dbReference type="ChEBI" id="CHEBI:29105"/>
    </ligand>
</feature>
<dbReference type="GO" id="GO:0008168">
    <property type="term" value="F:methyltransferase activity"/>
    <property type="evidence" value="ECO:0007669"/>
    <property type="project" value="UniProtKB-UniRule"/>
</dbReference>
<dbReference type="PANTHER" id="PTHR11103:SF18">
    <property type="entry name" value="SLR1189 PROTEIN"/>
    <property type="match status" value="1"/>
</dbReference>
<proteinExistence type="predicted"/>
<keyword evidence="1 5" id="KW-0489">Methyltransferase</keyword>